<feature type="compositionally biased region" description="Low complexity" evidence="1">
    <location>
        <begin position="66"/>
        <end position="86"/>
    </location>
</feature>
<evidence type="ECO:0000313" key="2">
    <source>
        <dbReference type="EMBL" id="MDQ9171886.1"/>
    </source>
</evidence>
<organism evidence="2 3">
    <name type="scientific">Keguizhuia sedimenti</name>
    <dbReference type="NCBI Taxonomy" id="3064264"/>
    <lineage>
        <taxon>Bacteria</taxon>
        <taxon>Pseudomonadati</taxon>
        <taxon>Pseudomonadota</taxon>
        <taxon>Betaproteobacteria</taxon>
        <taxon>Burkholderiales</taxon>
        <taxon>Oxalobacteraceae</taxon>
        <taxon>Keguizhuia</taxon>
    </lineage>
</organism>
<reference evidence="2 3" key="1">
    <citation type="submission" date="2023-08" db="EMBL/GenBank/DDBJ databases">
        <title>Oxalobacteraceae gen .nov., isolated from river sludge outside the plant.</title>
        <authorList>
            <person name="Zhao S.Y."/>
        </authorList>
    </citation>
    <scope>NUCLEOTIDE SEQUENCE [LARGE SCALE GENOMIC DNA]</scope>
    <source>
        <strain evidence="2 3">R-40</strain>
    </source>
</reference>
<accession>A0ABU1BU05</accession>
<dbReference type="EMBL" id="JAUYVH010000013">
    <property type="protein sequence ID" value="MDQ9171886.1"/>
    <property type="molecule type" value="Genomic_DNA"/>
</dbReference>
<comment type="caution">
    <text evidence="2">The sequence shown here is derived from an EMBL/GenBank/DDBJ whole genome shotgun (WGS) entry which is preliminary data.</text>
</comment>
<feature type="compositionally biased region" description="Basic and acidic residues" evidence="1">
    <location>
        <begin position="99"/>
        <end position="109"/>
    </location>
</feature>
<gene>
    <name evidence="2" type="ORF">Q8A64_15840</name>
</gene>
<protein>
    <recommendedName>
        <fullName evidence="4">Chemotaxis protein</fullName>
    </recommendedName>
</protein>
<dbReference type="RefSeq" id="WP_338437859.1">
    <property type="nucleotide sequence ID" value="NZ_JAUYVH010000013.1"/>
</dbReference>
<feature type="compositionally biased region" description="Low complexity" evidence="1">
    <location>
        <begin position="27"/>
        <end position="38"/>
    </location>
</feature>
<keyword evidence="3" id="KW-1185">Reference proteome</keyword>
<evidence type="ECO:0008006" key="4">
    <source>
        <dbReference type="Google" id="ProtNLM"/>
    </source>
</evidence>
<name>A0ABU1BU05_9BURK</name>
<feature type="region of interest" description="Disordered" evidence="1">
    <location>
        <begin position="1"/>
        <end position="115"/>
    </location>
</feature>
<dbReference type="Proteomes" id="UP001225596">
    <property type="component" value="Unassembled WGS sequence"/>
</dbReference>
<proteinExistence type="predicted"/>
<evidence type="ECO:0000256" key="1">
    <source>
        <dbReference type="SAM" id="MobiDB-lite"/>
    </source>
</evidence>
<sequence length="115" mass="12007">MPPSTLDPDNIPEPDRNLGRSHGLNALGPSDLSDSGSDVQGGFKAIEEPEFGLGLDRGTNEDSDSHIISASSDTDDSTGTGESSTAGREGDVELGGDIGFDRIDEISEDRSDELD</sequence>
<evidence type="ECO:0000313" key="3">
    <source>
        <dbReference type="Proteomes" id="UP001225596"/>
    </source>
</evidence>